<comment type="caution">
    <text evidence="2">The sequence shown here is derived from an EMBL/GenBank/DDBJ whole genome shotgun (WGS) entry which is preliminary data.</text>
</comment>
<dbReference type="EMBL" id="CAICTM010003960">
    <property type="protein sequence ID" value="CAB9531774.1"/>
    <property type="molecule type" value="Genomic_DNA"/>
</dbReference>
<sequence>MWTACGMCGCQSDDNCWSCCDVAAEEFDEGSYCDGCAIEKIKKTKCDRCDREFCFDHGRYHKCCGLNICGDDYACAEKHETKTNKKCGHKTCTFHKGCRTCKLQKEKIKEDVLKVEDKNLVQDMLKKVKSKELKSSLREWMKSLPKKKKTGAKKTMAKKNVCSKASRKNARVTKK</sequence>
<organism evidence="2 3">
    <name type="scientific">Seminavis robusta</name>
    <dbReference type="NCBI Taxonomy" id="568900"/>
    <lineage>
        <taxon>Eukaryota</taxon>
        <taxon>Sar</taxon>
        <taxon>Stramenopiles</taxon>
        <taxon>Ochrophyta</taxon>
        <taxon>Bacillariophyta</taxon>
        <taxon>Bacillariophyceae</taxon>
        <taxon>Bacillariophycidae</taxon>
        <taxon>Naviculales</taxon>
        <taxon>Naviculaceae</taxon>
        <taxon>Seminavis</taxon>
    </lineage>
</organism>
<gene>
    <name evidence="2" type="ORF">SEMRO_3962_G352230.1</name>
</gene>
<feature type="compositionally biased region" description="Basic residues" evidence="1">
    <location>
        <begin position="165"/>
        <end position="175"/>
    </location>
</feature>
<feature type="compositionally biased region" description="Basic residues" evidence="1">
    <location>
        <begin position="144"/>
        <end position="157"/>
    </location>
</feature>
<evidence type="ECO:0000256" key="1">
    <source>
        <dbReference type="SAM" id="MobiDB-lite"/>
    </source>
</evidence>
<accession>A0A9N8F4Y1</accession>
<reference evidence="2" key="1">
    <citation type="submission" date="2020-06" db="EMBL/GenBank/DDBJ databases">
        <authorList>
            <consortium name="Plant Systems Biology data submission"/>
        </authorList>
    </citation>
    <scope>NUCLEOTIDE SEQUENCE</scope>
    <source>
        <strain evidence="2">D6</strain>
    </source>
</reference>
<evidence type="ECO:0000313" key="2">
    <source>
        <dbReference type="EMBL" id="CAB9531774.1"/>
    </source>
</evidence>
<feature type="region of interest" description="Disordered" evidence="1">
    <location>
        <begin position="143"/>
        <end position="175"/>
    </location>
</feature>
<dbReference type="Proteomes" id="UP001153069">
    <property type="component" value="Unassembled WGS sequence"/>
</dbReference>
<proteinExistence type="predicted"/>
<dbReference type="AlphaFoldDB" id="A0A9N8F4Y1"/>
<evidence type="ECO:0000313" key="3">
    <source>
        <dbReference type="Proteomes" id="UP001153069"/>
    </source>
</evidence>
<name>A0A9N8F4Y1_9STRA</name>
<protein>
    <submittedName>
        <fullName evidence="2">Uncharacterized protein</fullName>
    </submittedName>
</protein>
<keyword evidence="3" id="KW-1185">Reference proteome</keyword>